<dbReference type="EMBL" id="CP072931">
    <property type="protein sequence ID" value="QTZ95242.1"/>
    <property type="molecule type" value="Genomic_DNA"/>
</dbReference>
<dbReference type="HOGENOM" id="CLU_2686100_0_0_11"/>
<proteinExistence type="predicted"/>
<keyword evidence="3" id="KW-1185">Reference proteome</keyword>
<reference evidence="2" key="2">
    <citation type="submission" date="2021-04" db="EMBL/GenBank/DDBJ databases">
        <authorList>
            <person name="Wen M.-L."/>
            <person name="Han X.-L."/>
            <person name="Xiong J."/>
        </authorList>
    </citation>
    <scope>NUCLEOTIDE SEQUENCE</scope>
    <source>
        <strain evidence="2">AGR0001</strain>
    </source>
</reference>
<sequence>MGGSTATGGLSPRIRGHVAAAFAYRPGHVGGLRPPRPLTAAQRAELDEQVERLAYVWEGTAELTIGRDGVGPHV</sequence>
<dbReference type="AlphaFoldDB" id="J2K8X3"/>
<name>J2K8X3_9ACTN</name>
<dbReference type="RefSeq" id="WP_006601806.1">
    <property type="nucleotide sequence ID" value="NZ_CP072931.1"/>
</dbReference>
<dbReference type="Proteomes" id="UP000009036">
    <property type="component" value="Chromosome"/>
</dbReference>
<evidence type="ECO:0000313" key="3">
    <source>
        <dbReference type="Proteomes" id="UP000009036"/>
    </source>
</evidence>
<evidence type="ECO:0000313" key="1">
    <source>
        <dbReference type="EMBL" id="EJJ08930.1"/>
    </source>
</evidence>
<dbReference type="OrthoDB" id="9148135at2"/>
<accession>J2K8X3</accession>
<dbReference type="KEGG" id="sauh:SU9_030445"/>
<protein>
    <submittedName>
        <fullName evidence="1">Uncharacterized protein</fullName>
    </submittedName>
</protein>
<gene>
    <name evidence="1" type="ORF">SU9_01095</name>
    <name evidence="2" type="ORF">SU9_030445</name>
</gene>
<organism evidence="1">
    <name type="scientific">Streptomyces auratus AGR0001</name>
    <dbReference type="NCBI Taxonomy" id="1160718"/>
    <lineage>
        <taxon>Bacteria</taxon>
        <taxon>Bacillati</taxon>
        <taxon>Actinomycetota</taxon>
        <taxon>Actinomycetes</taxon>
        <taxon>Kitasatosporales</taxon>
        <taxon>Streptomycetaceae</taxon>
        <taxon>Streptomyces</taxon>
    </lineage>
</organism>
<dbReference type="PATRIC" id="fig|1160718.3.peg.223"/>
<dbReference type="EMBL" id="AJGV01000007">
    <property type="protein sequence ID" value="EJJ08930.1"/>
    <property type="molecule type" value="Genomic_DNA"/>
</dbReference>
<reference evidence="1" key="1">
    <citation type="journal article" date="2012" name="J. Bacteriol.">
        <title>Genome Sequence of Streptomyces auratus Strain AGR0001, a Phoslactomycin-Producing Actinomycete.</title>
        <authorList>
            <person name="Han X."/>
            <person name="Li M."/>
            <person name="Ding Z."/>
            <person name="Zhao J."/>
            <person name="Ji K."/>
            <person name="Wen M."/>
            <person name="Lu T."/>
        </authorList>
    </citation>
    <scope>NUCLEOTIDE SEQUENCE [LARGE SCALE GENOMIC DNA]</scope>
    <source>
        <strain evidence="1">AGR0001</strain>
    </source>
</reference>
<evidence type="ECO:0000313" key="2">
    <source>
        <dbReference type="EMBL" id="QTZ95242.1"/>
    </source>
</evidence>
<dbReference type="STRING" id="1160718.SU9_01095"/>